<dbReference type="SUPFAM" id="SSF101936">
    <property type="entry name" value="DNA-binding pseudobarrel domain"/>
    <property type="match status" value="1"/>
</dbReference>
<evidence type="ECO:0000256" key="3">
    <source>
        <dbReference type="ARBA" id="ARBA00023125"/>
    </source>
</evidence>
<keyword evidence="3" id="KW-0238">DNA-binding</keyword>
<keyword evidence="5" id="KW-0539">Nucleus</keyword>
<keyword evidence="4" id="KW-0804">Transcription</keyword>
<evidence type="ECO:0000256" key="1">
    <source>
        <dbReference type="ARBA" id="ARBA00004123"/>
    </source>
</evidence>
<dbReference type="Gene3D" id="2.40.330.10">
    <property type="entry name" value="DNA-binding pseudobarrel domain"/>
    <property type="match status" value="1"/>
</dbReference>
<dbReference type="InterPro" id="IPR003340">
    <property type="entry name" value="B3_DNA-bd"/>
</dbReference>
<dbReference type="GO" id="GO:0005634">
    <property type="term" value="C:nucleus"/>
    <property type="evidence" value="ECO:0007669"/>
    <property type="project" value="UniProtKB-SubCell"/>
</dbReference>
<evidence type="ECO:0000313" key="8">
    <source>
        <dbReference type="EMBL" id="VYS48585.1"/>
    </source>
</evidence>
<dbReference type="PROSITE" id="PS50863">
    <property type="entry name" value="B3"/>
    <property type="match status" value="1"/>
</dbReference>
<evidence type="ECO:0000256" key="2">
    <source>
        <dbReference type="ARBA" id="ARBA00023015"/>
    </source>
</evidence>
<feature type="domain" description="TF-B3" evidence="7">
    <location>
        <begin position="33"/>
        <end position="125"/>
    </location>
</feature>
<dbReference type="CDD" id="cd10017">
    <property type="entry name" value="B3_DNA"/>
    <property type="match status" value="1"/>
</dbReference>
<evidence type="ECO:0000256" key="4">
    <source>
        <dbReference type="ARBA" id="ARBA00023163"/>
    </source>
</evidence>
<accession>A0A654EID2</accession>
<dbReference type="InterPro" id="IPR050655">
    <property type="entry name" value="Plant_B3_domain"/>
</dbReference>
<dbReference type="ExpressionAtlas" id="A0A654EID2">
    <property type="expression patterns" value="baseline and differential"/>
</dbReference>
<evidence type="ECO:0000256" key="5">
    <source>
        <dbReference type="ARBA" id="ARBA00023242"/>
    </source>
</evidence>
<dbReference type="InterPro" id="IPR015300">
    <property type="entry name" value="DNA-bd_pseudobarrel_sf"/>
</dbReference>
<dbReference type="PANTHER" id="PTHR31920:SF37">
    <property type="entry name" value="B3 DOMAIN-CONTAINING TRANSCRIPTION FACTOR VRN1"/>
    <property type="match status" value="1"/>
</dbReference>
<reference evidence="8 9" key="1">
    <citation type="submission" date="2019-11" db="EMBL/GenBank/DDBJ databases">
        <authorList>
            <person name="Jiao W.-B."/>
            <person name="Schneeberger K."/>
        </authorList>
    </citation>
    <scope>NUCLEOTIDE SEQUENCE [LARGE SCALE GENOMIC DNA]</scope>
    <source>
        <strain evidence="9">cv. An-1</strain>
    </source>
</reference>
<dbReference type="PANTHER" id="PTHR31920">
    <property type="entry name" value="B3 DOMAIN-CONTAINING"/>
    <property type="match status" value="1"/>
</dbReference>
<dbReference type="AlphaFoldDB" id="A0A654EID2"/>
<evidence type="ECO:0000256" key="6">
    <source>
        <dbReference type="SAM" id="MobiDB-lite"/>
    </source>
</evidence>
<comment type="subcellular location">
    <subcellularLocation>
        <location evidence="1">Nucleus</location>
    </subcellularLocation>
</comment>
<name>A0A654EID2_ARATH</name>
<gene>
    <name evidence="8" type="ORF">AN1_LOCUS4066</name>
</gene>
<protein>
    <recommendedName>
        <fullName evidence="7">TF-B3 domain-containing protein</fullName>
    </recommendedName>
</protein>
<feature type="region of interest" description="Disordered" evidence="6">
    <location>
        <begin position="1"/>
        <end position="27"/>
    </location>
</feature>
<evidence type="ECO:0000313" key="9">
    <source>
        <dbReference type="Proteomes" id="UP000426265"/>
    </source>
</evidence>
<dbReference type="EMBL" id="CACRSJ010000104">
    <property type="protein sequence ID" value="VYS48585.1"/>
    <property type="molecule type" value="Genomic_DNA"/>
</dbReference>
<proteinExistence type="predicted"/>
<keyword evidence="2" id="KW-0805">Transcription regulation</keyword>
<organism evidence="8 9">
    <name type="scientific">Arabidopsis thaliana</name>
    <name type="common">Mouse-ear cress</name>
    <dbReference type="NCBI Taxonomy" id="3702"/>
    <lineage>
        <taxon>Eukaryota</taxon>
        <taxon>Viridiplantae</taxon>
        <taxon>Streptophyta</taxon>
        <taxon>Embryophyta</taxon>
        <taxon>Tracheophyta</taxon>
        <taxon>Spermatophyta</taxon>
        <taxon>Magnoliopsida</taxon>
        <taxon>eudicotyledons</taxon>
        <taxon>Gunneridae</taxon>
        <taxon>Pentapetalae</taxon>
        <taxon>rosids</taxon>
        <taxon>malvids</taxon>
        <taxon>Brassicales</taxon>
        <taxon>Brassicaceae</taxon>
        <taxon>Camelineae</taxon>
        <taxon>Arabidopsis</taxon>
    </lineage>
</organism>
<sequence length="243" mass="27858">MRNMHTNRRSPGPITSAATQRRLKPEPEPTVKKFIKIILLSTIIEKMMKVPARFVRFGPKLTDNVTLQTPVGFKRSIRIKRIGDEVWFEKGWSEFAEAHSLSDGHFLFFHYEGDSCFRVVIFDVSASEIEYPLDDNDDNREEVMDDDEQGFTGCESSDDDGEVVDMDELLKKKKKKPRVNIKSENVIILGKILVDDVEEIAMRSLEEEDLKKNLCKYVSPTKISAVPSSLNHIIVLRFFVSGF</sequence>
<dbReference type="SMART" id="SM01019">
    <property type="entry name" value="B3"/>
    <property type="match status" value="1"/>
</dbReference>
<dbReference type="Pfam" id="PF02362">
    <property type="entry name" value="B3"/>
    <property type="match status" value="1"/>
</dbReference>
<dbReference type="Proteomes" id="UP000426265">
    <property type="component" value="Unassembled WGS sequence"/>
</dbReference>
<dbReference type="GO" id="GO:0003677">
    <property type="term" value="F:DNA binding"/>
    <property type="evidence" value="ECO:0007669"/>
    <property type="project" value="UniProtKB-KW"/>
</dbReference>
<evidence type="ECO:0000259" key="7">
    <source>
        <dbReference type="PROSITE" id="PS50863"/>
    </source>
</evidence>